<proteinExistence type="predicted"/>
<comment type="caution">
    <text evidence="2">The sequence shown here is derived from an EMBL/GenBank/DDBJ whole genome shotgun (WGS) entry which is preliminary data.</text>
</comment>
<protein>
    <recommendedName>
        <fullName evidence="1">TLDc domain-containing protein</fullName>
    </recommendedName>
</protein>
<organism evidence="2 3">
    <name type="scientific">Rhizophagus irregularis (strain DAOM 197198w)</name>
    <name type="common">Glomus intraradices</name>
    <dbReference type="NCBI Taxonomy" id="1432141"/>
    <lineage>
        <taxon>Eukaryota</taxon>
        <taxon>Fungi</taxon>
        <taxon>Fungi incertae sedis</taxon>
        <taxon>Mucoromycota</taxon>
        <taxon>Glomeromycotina</taxon>
        <taxon>Glomeromycetes</taxon>
        <taxon>Glomerales</taxon>
        <taxon>Glomeraceae</taxon>
        <taxon>Rhizophagus</taxon>
    </lineage>
</organism>
<dbReference type="InterPro" id="IPR006571">
    <property type="entry name" value="TLDc_dom"/>
</dbReference>
<keyword evidence="3" id="KW-1185">Reference proteome</keyword>
<name>A0A015JH40_RHIIW</name>
<reference evidence="2 3" key="1">
    <citation type="submission" date="2014-02" db="EMBL/GenBank/DDBJ databases">
        <title>Single nucleus genome sequencing reveals high similarity among nuclei of an endomycorrhizal fungus.</title>
        <authorList>
            <person name="Lin K."/>
            <person name="Geurts R."/>
            <person name="Zhang Z."/>
            <person name="Limpens E."/>
            <person name="Saunders D.G."/>
            <person name="Mu D."/>
            <person name="Pang E."/>
            <person name="Cao H."/>
            <person name="Cha H."/>
            <person name="Lin T."/>
            <person name="Zhou Q."/>
            <person name="Shang Y."/>
            <person name="Li Y."/>
            <person name="Ivanov S."/>
            <person name="Sharma T."/>
            <person name="Velzen R.V."/>
            <person name="Ruijter N.D."/>
            <person name="Aanen D.K."/>
            <person name="Win J."/>
            <person name="Kamoun S."/>
            <person name="Bisseling T."/>
            <person name="Huang S."/>
        </authorList>
    </citation>
    <scope>NUCLEOTIDE SEQUENCE [LARGE SCALE GENOMIC DNA]</scope>
    <source>
        <strain evidence="3">DAOM197198w</strain>
    </source>
</reference>
<dbReference type="EMBL" id="JEMT01028574">
    <property type="protein sequence ID" value="EXX54224.1"/>
    <property type="molecule type" value="Genomic_DNA"/>
</dbReference>
<evidence type="ECO:0000313" key="2">
    <source>
        <dbReference type="EMBL" id="EXX54224.1"/>
    </source>
</evidence>
<dbReference type="PROSITE" id="PS51886">
    <property type="entry name" value="TLDC"/>
    <property type="match status" value="1"/>
</dbReference>
<dbReference type="HOGENOM" id="CLU_021542_1_0_1"/>
<evidence type="ECO:0000259" key="1">
    <source>
        <dbReference type="PROSITE" id="PS51886"/>
    </source>
</evidence>
<gene>
    <name evidence="2" type="ORF">RirG_236440</name>
</gene>
<sequence>MWEHVVKWGHTQNPELSSDPTNFSKKDFSTLRNSLQQCTQFVNFYNLTSEEFSDKVLPYKNILPKELYKDLLKYYLNPINQTIKKSEPNIIKNVKDSEIDSKNIDSKIITSQHAELILKWINMKGSNSSNTFTSIFSKFIYNDIKVKDTSSTVNNSFKLLLRGTVAIIKVEDSNEILGGYNPVAWKSGSSFKYNEEDFNYNKESFIFSFKDNNNIENHILSRVNEGSLATYNTFSSGLNFGVSDLVLYNRRGRSHHNNYEKPIRGVTDWFSVEEYEVFQII</sequence>
<accession>A0A015JH40</accession>
<evidence type="ECO:0000313" key="3">
    <source>
        <dbReference type="Proteomes" id="UP000022910"/>
    </source>
</evidence>
<dbReference type="AlphaFoldDB" id="A0A015JH40"/>
<feature type="domain" description="TLDc" evidence="1">
    <location>
        <begin position="107"/>
        <end position="281"/>
    </location>
</feature>
<dbReference type="Proteomes" id="UP000022910">
    <property type="component" value="Unassembled WGS sequence"/>
</dbReference>